<evidence type="ECO:0000313" key="10">
    <source>
        <dbReference type="Proteomes" id="UP000245699"/>
    </source>
</evidence>
<feature type="domain" description="GH15-like" evidence="8">
    <location>
        <begin position="2"/>
        <end position="142"/>
    </location>
</feature>
<evidence type="ECO:0000256" key="6">
    <source>
        <dbReference type="ARBA" id="ARBA00023295"/>
    </source>
</evidence>
<evidence type="ECO:0000256" key="2">
    <source>
        <dbReference type="ARBA" id="ARBA00006188"/>
    </source>
</evidence>
<dbReference type="InterPro" id="IPR008928">
    <property type="entry name" value="6-hairpin_glycosidase_sf"/>
</dbReference>
<dbReference type="GO" id="GO:0004339">
    <property type="term" value="F:glucan 1,4-alpha-glucosidase activity"/>
    <property type="evidence" value="ECO:0007669"/>
    <property type="project" value="UniProtKB-EC"/>
</dbReference>
<organism evidence="9 10">
    <name type="scientific">Furculomyces boomerangus</name>
    <dbReference type="NCBI Taxonomy" id="61424"/>
    <lineage>
        <taxon>Eukaryota</taxon>
        <taxon>Fungi</taxon>
        <taxon>Fungi incertae sedis</taxon>
        <taxon>Zoopagomycota</taxon>
        <taxon>Kickxellomycotina</taxon>
        <taxon>Harpellomycetes</taxon>
        <taxon>Harpellales</taxon>
        <taxon>Harpellaceae</taxon>
        <taxon>Furculomyces</taxon>
    </lineage>
</organism>
<dbReference type="PANTHER" id="PTHR31616">
    <property type="entry name" value="TREHALASE"/>
    <property type="match status" value="1"/>
</dbReference>
<dbReference type="PRINTS" id="PR00736">
    <property type="entry name" value="GLHYDRLASE15"/>
</dbReference>
<dbReference type="InterPro" id="IPR000165">
    <property type="entry name" value="Glucoamylase"/>
</dbReference>
<comment type="caution">
    <text evidence="9">The sequence shown here is derived from an EMBL/GenBank/DDBJ whole genome shotgun (WGS) entry which is preliminary data.</text>
</comment>
<dbReference type="Proteomes" id="UP000245699">
    <property type="component" value="Unassembled WGS sequence"/>
</dbReference>
<dbReference type="EMBL" id="MBFT01000927">
    <property type="protein sequence ID" value="PVU86361.1"/>
    <property type="molecule type" value="Genomic_DNA"/>
</dbReference>
<gene>
    <name evidence="9" type="ORF">BB559_006547</name>
</gene>
<evidence type="ECO:0000256" key="4">
    <source>
        <dbReference type="ARBA" id="ARBA00022801"/>
    </source>
</evidence>
<protein>
    <recommendedName>
        <fullName evidence="3">glucan 1,4-alpha-glucosidase</fullName>
        <ecNumber evidence="3">3.2.1.3</ecNumber>
    </recommendedName>
</protein>
<dbReference type="AlphaFoldDB" id="A0A2T9Y1Z7"/>
<reference evidence="9 10" key="1">
    <citation type="journal article" date="2018" name="MBio">
        <title>Comparative Genomics Reveals the Core Gene Toolbox for the Fungus-Insect Symbiosis.</title>
        <authorList>
            <person name="Wang Y."/>
            <person name="Stata M."/>
            <person name="Wang W."/>
            <person name="Stajich J.E."/>
            <person name="White M.M."/>
            <person name="Moncalvo J.M."/>
        </authorList>
    </citation>
    <scope>NUCLEOTIDE SEQUENCE [LARGE SCALE GENOMIC DNA]</scope>
    <source>
        <strain evidence="9 10">AUS-77-4</strain>
    </source>
</reference>
<dbReference type="SUPFAM" id="SSF48208">
    <property type="entry name" value="Six-hairpin glycosidases"/>
    <property type="match status" value="1"/>
</dbReference>
<dbReference type="OrthoDB" id="5574975at2759"/>
<evidence type="ECO:0000256" key="5">
    <source>
        <dbReference type="ARBA" id="ARBA00023277"/>
    </source>
</evidence>
<proteinExistence type="inferred from homology"/>
<comment type="similarity">
    <text evidence="2">Belongs to the glycosyl hydrolase 15 family.</text>
</comment>
<keyword evidence="7" id="KW-0624">Polysaccharide degradation</keyword>
<dbReference type="InterPro" id="IPR012341">
    <property type="entry name" value="6hp_glycosidase-like_sf"/>
</dbReference>
<evidence type="ECO:0000256" key="1">
    <source>
        <dbReference type="ARBA" id="ARBA00001863"/>
    </source>
</evidence>
<dbReference type="Gene3D" id="1.50.10.10">
    <property type="match status" value="1"/>
</dbReference>
<dbReference type="InterPro" id="IPR011613">
    <property type="entry name" value="GH15-like"/>
</dbReference>
<sequence length="157" mass="18171">MGRYPKDKYNGYNSDFEGNPWPLITSGVAELYYKMCIEILEKKTVKLDKKLIDALSVQSTYKTTNLKHSFDAKDIGKTLNVQNKRYWDILDALFGIGEDFLERLKYHTSHDGSMSEQWNRNTGFNQGAPDLTWSYTAFCTMINARNHAKTLLQKLKN</sequence>
<dbReference type="GO" id="GO:0000324">
    <property type="term" value="C:fungal-type vacuole"/>
    <property type="evidence" value="ECO:0007669"/>
    <property type="project" value="TreeGrafter"/>
</dbReference>
<dbReference type="PANTHER" id="PTHR31616:SF9">
    <property type="entry name" value="GLUCOAMYLASE, INTRACELLULAR SPORULATION-SPECIFIC"/>
    <property type="match status" value="1"/>
</dbReference>
<keyword evidence="4" id="KW-0378">Hydrolase</keyword>
<dbReference type="Pfam" id="PF00723">
    <property type="entry name" value="Glyco_hydro_15"/>
    <property type="match status" value="1"/>
</dbReference>
<evidence type="ECO:0000256" key="7">
    <source>
        <dbReference type="ARBA" id="ARBA00023326"/>
    </source>
</evidence>
<keyword evidence="10" id="KW-1185">Reference proteome</keyword>
<comment type="catalytic activity">
    <reaction evidence="1">
        <text>Hydrolysis of terminal (1-&gt;4)-linked alpha-D-glucose residues successively from non-reducing ends of the chains with release of beta-D-glucose.</text>
        <dbReference type="EC" id="3.2.1.3"/>
    </reaction>
</comment>
<keyword evidence="6" id="KW-0326">Glycosidase</keyword>
<evidence type="ECO:0000256" key="3">
    <source>
        <dbReference type="ARBA" id="ARBA00012593"/>
    </source>
</evidence>
<evidence type="ECO:0000259" key="8">
    <source>
        <dbReference type="Pfam" id="PF00723"/>
    </source>
</evidence>
<dbReference type="EC" id="3.2.1.3" evidence="3"/>
<evidence type="ECO:0000313" key="9">
    <source>
        <dbReference type="EMBL" id="PVU86361.1"/>
    </source>
</evidence>
<name>A0A2T9Y1Z7_9FUNG</name>
<dbReference type="GO" id="GO:0000272">
    <property type="term" value="P:polysaccharide catabolic process"/>
    <property type="evidence" value="ECO:0007669"/>
    <property type="project" value="UniProtKB-KW"/>
</dbReference>
<keyword evidence="5" id="KW-0119">Carbohydrate metabolism</keyword>
<accession>A0A2T9Y1Z7</accession>